<dbReference type="Gene3D" id="3.40.30.10">
    <property type="entry name" value="Glutaredoxin"/>
    <property type="match status" value="1"/>
</dbReference>
<gene>
    <name evidence="15" type="ORF">SAMN05660284_02165</name>
</gene>
<comment type="function">
    <text evidence="1">Thiol-specific peroxidase that catalyzes the reduction of hydrogen peroxide and organic hydroperoxides to water and alcohols, respectively. Plays a role in cell protection against oxidative stress by detoxifying peroxides and as sensor of hydrogen peroxide-mediated signaling events.</text>
</comment>
<dbReference type="PROSITE" id="PS51352">
    <property type="entry name" value="THIOREDOXIN_2"/>
    <property type="match status" value="1"/>
</dbReference>
<protein>
    <recommendedName>
        <fullName evidence="3">thioredoxin-dependent peroxiredoxin</fullName>
        <ecNumber evidence="3">1.11.1.24</ecNumber>
    </recommendedName>
    <alternativeName>
        <fullName evidence="9">Thioredoxin peroxidase</fullName>
    </alternativeName>
    <alternativeName>
        <fullName evidence="11">Thioredoxin-dependent peroxiredoxin Bcp</fullName>
    </alternativeName>
</protein>
<evidence type="ECO:0000256" key="10">
    <source>
        <dbReference type="ARBA" id="ARBA00038489"/>
    </source>
</evidence>
<dbReference type="CDD" id="cd03017">
    <property type="entry name" value="PRX_BCP"/>
    <property type="match status" value="1"/>
</dbReference>
<evidence type="ECO:0000256" key="12">
    <source>
        <dbReference type="ARBA" id="ARBA00049091"/>
    </source>
</evidence>
<dbReference type="EMBL" id="FOVE01000016">
    <property type="protein sequence ID" value="SFN74192.1"/>
    <property type="molecule type" value="Genomic_DNA"/>
</dbReference>
<sequence length="152" mass="16973">MTNTTCPALRLPMTSNGMFDTESLKGQKFVLYFYPKDNTPGCTTEGGNFRDAHEAFLAAGCKVFGLSRDSLKSHENFKAKQAYPFDLVSDPDEIACQAFNVIKTKKLYGKEVQGVERSTFVIGRNGEILREWRGVKVPDHVAEVLAFVQTLE</sequence>
<dbReference type="PIRSF" id="PIRSF000239">
    <property type="entry name" value="AHPC"/>
    <property type="match status" value="1"/>
</dbReference>
<dbReference type="PANTHER" id="PTHR42801">
    <property type="entry name" value="THIOREDOXIN-DEPENDENT PEROXIDE REDUCTASE"/>
    <property type="match status" value="1"/>
</dbReference>
<dbReference type="GO" id="GO:0034599">
    <property type="term" value="P:cellular response to oxidative stress"/>
    <property type="evidence" value="ECO:0007669"/>
    <property type="project" value="TreeGrafter"/>
</dbReference>
<dbReference type="GO" id="GO:0005737">
    <property type="term" value="C:cytoplasm"/>
    <property type="evidence" value="ECO:0007669"/>
    <property type="project" value="TreeGrafter"/>
</dbReference>
<dbReference type="InterPro" id="IPR024706">
    <property type="entry name" value="Peroxiredoxin_AhpC-typ"/>
</dbReference>
<keyword evidence="8" id="KW-0676">Redox-active center</keyword>
<evidence type="ECO:0000256" key="2">
    <source>
        <dbReference type="ARBA" id="ARBA00011245"/>
    </source>
</evidence>
<evidence type="ECO:0000256" key="6">
    <source>
        <dbReference type="ARBA" id="ARBA00023002"/>
    </source>
</evidence>
<dbReference type="OrthoDB" id="9812811at2"/>
<dbReference type="Pfam" id="PF00578">
    <property type="entry name" value="AhpC-TSA"/>
    <property type="match status" value="1"/>
</dbReference>
<dbReference type="AlphaFoldDB" id="A0A1I5BHN9"/>
<evidence type="ECO:0000313" key="16">
    <source>
        <dbReference type="Proteomes" id="UP000242869"/>
    </source>
</evidence>
<evidence type="ECO:0000256" key="5">
    <source>
        <dbReference type="ARBA" id="ARBA00022862"/>
    </source>
</evidence>
<accession>A0A1I5BHN9</accession>
<evidence type="ECO:0000256" key="1">
    <source>
        <dbReference type="ARBA" id="ARBA00003330"/>
    </source>
</evidence>
<dbReference type="GO" id="GO:0045454">
    <property type="term" value="P:cell redox homeostasis"/>
    <property type="evidence" value="ECO:0007669"/>
    <property type="project" value="TreeGrafter"/>
</dbReference>
<dbReference type="InterPro" id="IPR000866">
    <property type="entry name" value="AhpC/TSA"/>
</dbReference>
<organism evidence="15 16">
    <name type="scientific">Formivibrio citricus</name>
    <dbReference type="NCBI Taxonomy" id="83765"/>
    <lineage>
        <taxon>Bacteria</taxon>
        <taxon>Pseudomonadati</taxon>
        <taxon>Pseudomonadota</taxon>
        <taxon>Betaproteobacteria</taxon>
        <taxon>Neisseriales</taxon>
        <taxon>Chitinibacteraceae</taxon>
        <taxon>Formivibrio</taxon>
    </lineage>
</organism>
<reference evidence="16" key="1">
    <citation type="submission" date="2016-10" db="EMBL/GenBank/DDBJ databases">
        <authorList>
            <person name="Varghese N."/>
            <person name="Submissions S."/>
        </authorList>
    </citation>
    <scope>NUCLEOTIDE SEQUENCE [LARGE SCALE GENOMIC DNA]</scope>
    <source>
        <strain evidence="16">DSM 6150</strain>
    </source>
</reference>
<dbReference type="PANTHER" id="PTHR42801:SF4">
    <property type="entry name" value="AHPC_TSA FAMILY PROTEIN"/>
    <property type="match status" value="1"/>
</dbReference>
<name>A0A1I5BHN9_9NEIS</name>
<feature type="active site" description="Cysteine sulfenic acid (-SOH) intermediate; for peroxidase activity" evidence="13">
    <location>
        <position position="42"/>
    </location>
</feature>
<keyword evidence="16" id="KW-1185">Reference proteome</keyword>
<evidence type="ECO:0000259" key="14">
    <source>
        <dbReference type="PROSITE" id="PS51352"/>
    </source>
</evidence>
<dbReference type="GO" id="GO:0008379">
    <property type="term" value="F:thioredoxin peroxidase activity"/>
    <property type="evidence" value="ECO:0007669"/>
    <property type="project" value="TreeGrafter"/>
</dbReference>
<dbReference type="STRING" id="83765.SAMN05660284_02165"/>
<evidence type="ECO:0000256" key="13">
    <source>
        <dbReference type="PIRSR" id="PIRSR000239-1"/>
    </source>
</evidence>
<keyword evidence="6" id="KW-0560">Oxidoreductase</keyword>
<dbReference type="InterPro" id="IPR013766">
    <property type="entry name" value="Thioredoxin_domain"/>
</dbReference>
<comment type="similarity">
    <text evidence="10">Belongs to the peroxiredoxin family. BCP/PrxQ subfamily.</text>
</comment>
<evidence type="ECO:0000256" key="7">
    <source>
        <dbReference type="ARBA" id="ARBA00023157"/>
    </source>
</evidence>
<evidence type="ECO:0000256" key="3">
    <source>
        <dbReference type="ARBA" id="ARBA00013017"/>
    </source>
</evidence>
<dbReference type="InterPro" id="IPR050924">
    <property type="entry name" value="Peroxiredoxin_BCP/PrxQ"/>
</dbReference>
<dbReference type="InterPro" id="IPR036249">
    <property type="entry name" value="Thioredoxin-like_sf"/>
</dbReference>
<dbReference type="Proteomes" id="UP000242869">
    <property type="component" value="Unassembled WGS sequence"/>
</dbReference>
<dbReference type="EC" id="1.11.1.24" evidence="3"/>
<comment type="subunit">
    <text evidence="2">Monomer.</text>
</comment>
<keyword evidence="4" id="KW-0575">Peroxidase</keyword>
<dbReference type="RefSeq" id="WP_091196028.1">
    <property type="nucleotide sequence ID" value="NZ_FOVE01000016.1"/>
</dbReference>
<dbReference type="FunFam" id="3.40.30.10:FF:000007">
    <property type="entry name" value="Thioredoxin-dependent thiol peroxidase"/>
    <property type="match status" value="1"/>
</dbReference>
<evidence type="ECO:0000256" key="8">
    <source>
        <dbReference type="ARBA" id="ARBA00023284"/>
    </source>
</evidence>
<evidence type="ECO:0000256" key="9">
    <source>
        <dbReference type="ARBA" id="ARBA00032824"/>
    </source>
</evidence>
<evidence type="ECO:0000313" key="15">
    <source>
        <dbReference type="EMBL" id="SFN74192.1"/>
    </source>
</evidence>
<evidence type="ECO:0000256" key="4">
    <source>
        <dbReference type="ARBA" id="ARBA00022559"/>
    </source>
</evidence>
<evidence type="ECO:0000256" key="11">
    <source>
        <dbReference type="ARBA" id="ARBA00042639"/>
    </source>
</evidence>
<keyword evidence="7" id="KW-1015">Disulfide bond</keyword>
<keyword evidence="5" id="KW-0049">Antioxidant</keyword>
<comment type="catalytic activity">
    <reaction evidence="12">
        <text>a hydroperoxide + [thioredoxin]-dithiol = an alcohol + [thioredoxin]-disulfide + H2O</text>
        <dbReference type="Rhea" id="RHEA:62620"/>
        <dbReference type="Rhea" id="RHEA-COMP:10698"/>
        <dbReference type="Rhea" id="RHEA-COMP:10700"/>
        <dbReference type="ChEBI" id="CHEBI:15377"/>
        <dbReference type="ChEBI" id="CHEBI:29950"/>
        <dbReference type="ChEBI" id="CHEBI:30879"/>
        <dbReference type="ChEBI" id="CHEBI:35924"/>
        <dbReference type="ChEBI" id="CHEBI:50058"/>
        <dbReference type="EC" id="1.11.1.24"/>
    </reaction>
</comment>
<proteinExistence type="inferred from homology"/>
<dbReference type="SUPFAM" id="SSF52833">
    <property type="entry name" value="Thioredoxin-like"/>
    <property type="match status" value="1"/>
</dbReference>
<feature type="domain" description="Thioredoxin" evidence="14">
    <location>
        <begin position="1"/>
        <end position="152"/>
    </location>
</feature>